<dbReference type="OrthoDB" id="417450at2759"/>
<evidence type="ECO:0000256" key="1">
    <source>
        <dbReference type="SAM" id="MobiDB-lite"/>
    </source>
</evidence>
<dbReference type="Gene3D" id="1.20.58.120">
    <property type="entry name" value="BAG domain"/>
    <property type="match status" value="1"/>
</dbReference>
<dbReference type="Pfam" id="PF02179">
    <property type="entry name" value="BAG"/>
    <property type="match status" value="1"/>
</dbReference>
<feature type="region of interest" description="Disordered" evidence="1">
    <location>
        <begin position="28"/>
        <end position="48"/>
    </location>
</feature>
<feature type="region of interest" description="Disordered" evidence="1">
    <location>
        <begin position="207"/>
        <end position="227"/>
    </location>
</feature>
<dbReference type="AlphaFoldDB" id="A0A8H4Q8A1"/>
<evidence type="ECO:0000313" key="3">
    <source>
        <dbReference type="EMBL" id="KAF4589518.1"/>
    </source>
</evidence>
<evidence type="ECO:0000259" key="2">
    <source>
        <dbReference type="PROSITE" id="PS51035"/>
    </source>
</evidence>
<organism evidence="3 4">
    <name type="scientific">Ophiocordyceps camponoti-floridani</name>
    <dbReference type="NCBI Taxonomy" id="2030778"/>
    <lineage>
        <taxon>Eukaryota</taxon>
        <taxon>Fungi</taxon>
        <taxon>Dikarya</taxon>
        <taxon>Ascomycota</taxon>
        <taxon>Pezizomycotina</taxon>
        <taxon>Sordariomycetes</taxon>
        <taxon>Hypocreomycetidae</taxon>
        <taxon>Hypocreales</taxon>
        <taxon>Ophiocordycipitaceae</taxon>
        <taxon>Ophiocordyceps</taxon>
    </lineage>
</organism>
<feature type="compositionally biased region" description="Low complexity" evidence="1">
    <location>
        <begin position="28"/>
        <end position="37"/>
    </location>
</feature>
<dbReference type="SUPFAM" id="SSF63491">
    <property type="entry name" value="BAG domain"/>
    <property type="match status" value="1"/>
</dbReference>
<dbReference type="EMBL" id="JAACLJ010000003">
    <property type="protein sequence ID" value="KAF4589518.1"/>
    <property type="molecule type" value="Genomic_DNA"/>
</dbReference>
<protein>
    <submittedName>
        <fullName evidence="3">BAG domain protein</fullName>
    </submittedName>
</protein>
<keyword evidence="4" id="KW-1185">Reference proteome</keyword>
<dbReference type="PROSITE" id="PS51035">
    <property type="entry name" value="BAG"/>
    <property type="match status" value="1"/>
</dbReference>
<name>A0A8H4Q8A1_9HYPO</name>
<accession>A0A8H4Q8A1</accession>
<reference evidence="3 4" key="1">
    <citation type="journal article" date="2020" name="G3 (Bethesda)">
        <title>Genetic Underpinnings of Host Manipulation by Ophiocordyceps as Revealed by Comparative Transcriptomics.</title>
        <authorList>
            <person name="Will I."/>
            <person name="Das B."/>
            <person name="Trinh T."/>
            <person name="Brachmann A."/>
            <person name="Ohm R.A."/>
            <person name="de Bekker C."/>
        </authorList>
    </citation>
    <scope>NUCLEOTIDE SEQUENCE [LARGE SCALE GENOMIC DNA]</scope>
    <source>
        <strain evidence="3 4">EC05</strain>
    </source>
</reference>
<dbReference type="SMART" id="SM00264">
    <property type="entry name" value="BAG"/>
    <property type="match status" value="1"/>
</dbReference>
<dbReference type="GO" id="GO:0051087">
    <property type="term" value="F:protein-folding chaperone binding"/>
    <property type="evidence" value="ECO:0007669"/>
    <property type="project" value="InterPro"/>
</dbReference>
<proteinExistence type="predicted"/>
<dbReference type="InterPro" id="IPR036533">
    <property type="entry name" value="BAG_dom_sf"/>
</dbReference>
<feature type="compositionally biased region" description="Polar residues" evidence="1">
    <location>
        <begin position="359"/>
        <end position="373"/>
    </location>
</feature>
<feature type="region of interest" description="Disordered" evidence="1">
    <location>
        <begin position="322"/>
        <end position="380"/>
    </location>
</feature>
<sequence length="469" mass="51156">MSRTLAARNSLAKTRYQYCCTIPALSASSASSELPSPGQRGLSKKVAQSTLLPASPRQDLSVPRQVPFQTSLKPRRSFSLLCHPIYQKAGRYDGCPLGGHLSVGKVDSRRAAEASLGALQSITDYIYGKFASLWLAFRESSDYVCSALDVAPGILYGGLAALLAIPFTMSRRGWSLRREQGAPYSSLTGFPDVTDQDFSYITSQELADGSSSDSRHHHHANAPSPGSSALEDDVLFLRINGVIEEARFPAYSIGDGKLRVVDIRDRAGLMINLPDKAATHIKLLYKGKRLKELDVPARYYGVKNKSEVIALLPDMGNTISSSSSEEMVVVDEAPKDDSKLRRRKKRKTKKRSPAGDGESASSPRDSPLQSKSPTPAGPGTVAMKQIETLSSEFTTKWLPLCIKYTASPPADPKAREEEHRKLSESLLQNILLKLDGVDTEGVAEVRNRRKELVNRVQDVLKGLDGAAKV</sequence>
<dbReference type="InterPro" id="IPR003103">
    <property type="entry name" value="BAG_domain"/>
</dbReference>
<feature type="compositionally biased region" description="Basic residues" evidence="1">
    <location>
        <begin position="340"/>
        <end position="352"/>
    </location>
</feature>
<dbReference type="Proteomes" id="UP000562929">
    <property type="component" value="Unassembled WGS sequence"/>
</dbReference>
<evidence type="ECO:0000313" key="4">
    <source>
        <dbReference type="Proteomes" id="UP000562929"/>
    </source>
</evidence>
<feature type="domain" description="BAG" evidence="2">
    <location>
        <begin position="406"/>
        <end position="467"/>
    </location>
</feature>
<comment type="caution">
    <text evidence="3">The sequence shown here is derived from an EMBL/GenBank/DDBJ whole genome shotgun (WGS) entry which is preliminary data.</text>
</comment>
<gene>
    <name evidence="3" type="ORF">GQ602_003407</name>
</gene>